<dbReference type="OrthoDB" id="6264467at2"/>
<evidence type="ECO:0000313" key="3">
    <source>
        <dbReference type="Proteomes" id="UP000239273"/>
    </source>
</evidence>
<feature type="transmembrane region" description="Helical" evidence="1">
    <location>
        <begin position="81"/>
        <end position="108"/>
    </location>
</feature>
<keyword evidence="1" id="KW-0472">Membrane</keyword>
<evidence type="ECO:0000313" key="2">
    <source>
        <dbReference type="EMBL" id="PQJ94414.1"/>
    </source>
</evidence>
<evidence type="ECO:0000256" key="1">
    <source>
        <dbReference type="SAM" id="Phobius"/>
    </source>
</evidence>
<evidence type="ECO:0008006" key="4">
    <source>
        <dbReference type="Google" id="ProtNLM"/>
    </source>
</evidence>
<sequence length="135" mass="15588">MMNKKQQRLIAQFYASLDETTASELTSDQRKSIERAIIATGLGSNNKVDIRKSISIFNKRYFFVFLLGRDFRQQLRNESPFAVFMMTLLMALGVLSLFALAVVTLYLIKSALGIDIFHNFSFGIWDWFKELMNIT</sequence>
<reference evidence="2 3" key="1">
    <citation type="submission" date="2016-12" db="EMBL/GenBank/DDBJ databases">
        <title>Diversity of luminous bacteria.</title>
        <authorList>
            <person name="Yoshizawa S."/>
            <person name="Kogure K."/>
        </authorList>
    </citation>
    <scope>NUCLEOTIDE SEQUENCE [LARGE SCALE GENOMIC DNA]</scope>
    <source>
        <strain evidence="2 3">NBRC 105001</strain>
    </source>
</reference>
<dbReference type="Proteomes" id="UP000239273">
    <property type="component" value="Unassembled WGS sequence"/>
</dbReference>
<proteinExistence type="predicted"/>
<name>A0A2S7XKZ2_9GAMM</name>
<keyword evidence="1" id="KW-0812">Transmembrane</keyword>
<dbReference type="EMBL" id="MSCP01000001">
    <property type="protein sequence ID" value="PQJ94414.1"/>
    <property type="molecule type" value="Genomic_DNA"/>
</dbReference>
<organism evidence="2 3">
    <name type="scientific">Aliivibrio sifiae</name>
    <dbReference type="NCBI Taxonomy" id="566293"/>
    <lineage>
        <taxon>Bacteria</taxon>
        <taxon>Pseudomonadati</taxon>
        <taxon>Pseudomonadota</taxon>
        <taxon>Gammaproteobacteria</taxon>
        <taxon>Vibrionales</taxon>
        <taxon>Vibrionaceae</taxon>
        <taxon>Aliivibrio</taxon>
    </lineage>
</organism>
<protein>
    <recommendedName>
        <fullName evidence="4">3-phosphoshikimate 1-carboxyvinyltransferase</fullName>
    </recommendedName>
</protein>
<accession>A0A2S7XKZ2</accession>
<gene>
    <name evidence="2" type="ORF">BTO23_10235</name>
</gene>
<dbReference type="AlphaFoldDB" id="A0A2S7XKZ2"/>
<comment type="caution">
    <text evidence="2">The sequence shown here is derived from an EMBL/GenBank/DDBJ whole genome shotgun (WGS) entry which is preliminary data.</text>
</comment>
<keyword evidence="1" id="KW-1133">Transmembrane helix</keyword>